<feature type="transmembrane region" description="Helical" evidence="7">
    <location>
        <begin position="145"/>
        <end position="166"/>
    </location>
</feature>
<keyword evidence="5 7" id="KW-1133">Transmembrane helix</keyword>
<keyword evidence="6 7" id="KW-0472">Membrane</keyword>
<evidence type="ECO:0008006" key="10">
    <source>
        <dbReference type="Google" id="ProtNLM"/>
    </source>
</evidence>
<feature type="transmembrane region" description="Helical" evidence="7">
    <location>
        <begin position="348"/>
        <end position="375"/>
    </location>
</feature>
<gene>
    <name evidence="8" type="ORF">GCM10022210_45190</name>
</gene>
<evidence type="ECO:0000256" key="7">
    <source>
        <dbReference type="SAM" id="Phobius"/>
    </source>
</evidence>
<evidence type="ECO:0000313" key="9">
    <source>
        <dbReference type="Proteomes" id="UP001500742"/>
    </source>
</evidence>
<dbReference type="Proteomes" id="UP001500742">
    <property type="component" value="Unassembled WGS sequence"/>
</dbReference>
<evidence type="ECO:0000256" key="2">
    <source>
        <dbReference type="ARBA" id="ARBA00022475"/>
    </source>
</evidence>
<keyword evidence="9" id="KW-1185">Reference proteome</keyword>
<evidence type="ECO:0000256" key="3">
    <source>
        <dbReference type="ARBA" id="ARBA00022679"/>
    </source>
</evidence>
<feature type="transmembrane region" description="Helical" evidence="7">
    <location>
        <begin position="294"/>
        <end position="311"/>
    </location>
</feature>
<evidence type="ECO:0000256" key="6">
    <source>
        <dbReference type="ARBA" id="ARBA00023136"/>
    </source>
</evidence>
<comment type="caution">
    <text evidence="8">The sequence shown here is derived from an EMBL/GenBank/DDBJ whole genome shotgun (WGS) entry which is preliminary data.</text>
</comment>
<comment type="similarity">
    <text evidence="1">Belongs to the Lgt family.</text>
</comment>
<dbReference type="RefSeq" id="WP_259094017.1">
    <property type="nucleotide sequence ID" value="NZ_BAAAZC010000029.1"/>
</dbReference>
<name>A0ABP7QST2_9SPHI</name>
<protein>
    <recommendedName>
        <fullName evidence="10">Diacylglyceryl transferase</fullName>
    </recommendedName>
</protein>
<evidence type="ECO:0000256" key="4">
    <source>
        <dbReference type="ARBA" id="ARBA00022692"/>
    </source>
</evidence>
<dbReference type="EMBL" id="BAAAZC010000029">
    <property type="protein sequence ID" value="GAA3987547.1"/>
    <property type="molecule type" value="Genomic_DNA"/>
</dbReference>
<feature type="transmembrane region" description="Helical" evidence="7">
    <location>
        <begin position="67"/>
        <end position="89"/>
    </location>
</feature>
<evidence type="ECO:0000256" key="5">
    <source>
        <dbReference type="ARBA" id="ARBA00022989"/>
    </source>
</evidence>
<organism evidence="8 9">
    <name type="scientific">Mucilaginibacter dorajii</name>
    <dbReference type="NCBI Taxonomy" id="692994"/>
    <lineage>
        <taxon>Bacteria</taxon>
        <taxon>Pseudomonadati</taxon>
        <taxon>Bacteroidota</taxon>
        <taxon>Sphingobacteriia</taxon>
        <taxon>Sphingobacteriales</taxon>
        <taxon>Sphingobacteriaceae</taxon>
        <taxon>Mucilaginibacter</taxon>
    </lineage>
</organism>
<evidence type="ECO:0000256" key="1">
    <source>
        <dbReference type="ARBA" id="ARBA00007150"/>
    </source>
</evidence>
<dbReference type="InterPro" id="IPR001640">
    <property type="entry name" value="Lgt"/>
</dbReference>
<proteinExistence type="inferred from homology"/>
<feature type="transmembrane region" description="Helical" evidence="7">
    <location>
        <begin position="186"/>
        <end position="205"/>
    </location>
</feature>
<keyword evidence="3" id="KW-0808">Transferase</keyword>
<feature type="transmembrane region" description="Helical" evidence="7">
    <location>
        <begin position="20"/>
        <end position="41"/>
    </location>
</feature>
<reference evidence="9" key="1">
    <citation type="journal article" date="2019" name="Int. J. Syst. Evol. Microbiol.">
        <title>The Global Catalogue of Microorganisms (GCM) 10K type strain sequencing project: providing services to taxonomists for standard genome sequencing and annotation.</title>
        <authorList>
            <consortium name="The Broad Institute Genomics Platform"/>
            <consortium name="The Broad Institute Genome Sequencing Center for Infectious Disease"/>
            <person name="Wu L."/>
            <person name="Ma J."/>
        </authorList>
    </citation>
    <scope>NUCLEOTIDE SEQUENCE [LARGE SCALE GENOMIC DNA]</scope>
    <source>
        <strain evidence="9">JCM 16601</strain>
    </source>
</reference>
<keyword evidence="4 7" id="KW-0812">Transmembrane</keyword>
<accession>A0ABP7QST2</accession>
<feature type="transmembrane region" description="Helical" evidence="7">
    <location>
        <begin position="109"/>
        <end position="125"/>
    </location>
</feature>
<dbReference type="Pfam" id="PF01790">
    <property type="entry name" value="LGT"/>
    <property type="match status" value="1"/>
</dbReference>
<evidence type="ECO:0000313" key="8">
    <source>
        <dbReference type="EMBL" id="GAA3987547.1"/>
    </source>
</evidence>
<sequence>MFPTIGHLIYYLFGINFTFPIQTLGLFVALSFFFTYLVFIAEFKRYETLGKIHGFTREILVGGKASWLDITVNSVLGLLLGFKAFGAIFNYTEFFANPQAYLLSMKGNLVMGILTATVFGFWVYADKKENELEIPKQETITIHPYQLMGLMVFFMGFLGFIGAKLFDTVEHWNNFRYDPLGTLFNVRGFSYYGGLIFGALTYLYLGHKKGMKLVHLADIGSPGMMLAYGIGRIGCQLSGDGDWGIVNDHPKPGFLPQWMWSFKYPHNAINAGLPLPDCDGNYCNQLLHGVYPTPFYEATICISFFMLMWAFRDKIKTPGAMFFLYLILNGGERFLIEQIRINPKYNILGLMFTQAGFIGFLMVLGGLTGFAFIILNRKNNLHGQHAAA</sequence>
<dbReference type="PANTHER" id="PTHR30589:SF0">
    <property type="entry name" value="PHOSPHATIDYLGLYCEROL--PROLIPOPROTEIN DIACYLGLYCERYL TRANSFERASE"/>
    <property type="match status" value="1"/>
</dbReference>
<dbReference type="PANTHER" id="PTHR30589">
    <property type="entry name" value="PROLIPOPROTEIN DIACYLGLYCERYL TRANSFERASE"/>
    <property type="match status" value="1"/>
</dbReference>
<keyword evidence="2" id="KW-1003">Cell membrane</keyword>